<keyword evidence="3 6" id="KW-0521">NADP</keyword>
<evidence type="ECO:0000256" key="3">
    <source>
        <dbReference type="ARBA" id="ARBA00022857"/>
    </source>
</evidence>
<dbReference type="GO" id="GO:0110051">
    <property type="term" value="P:metabolite repair"/>
    <property type="evidence" value="ECO:0007669"/>
    <property type="project" value="TreeGrafter"/>
</dbReference>
<comment type="caution">
    <text evidence="8">The sequence shown here is derived from an EMBL/GenBank/DDBJ whole genome shotgun (WGS) entry which is preliminary data.</text>
</comment>
<comment type="similarity">
    <text evidence="6">Belongs to the NnrD/CARKD family.</text>
</comment>
<evidence type="ECO:0000256" key="6">
    <source>
        <dbReference type="HAMAP-Rule" id="MF_01965"/>
    </source>
</evidence>
<comment type="caution">
    <text evidence="6">Lacks conserved residue(s) required for the propagation of feature annotation.</text>
</comment>
<evidence type="ECO:0000256" key="5">
    <source>
        <dbReference type="ARBA" id="ARBA00023239"/>
    </source>
</evidence>
<keyword evidence="5 6" id="KW-0456">Lyase</keyword>
<dbReference type="EC" id="4.2.1.136" evidence="6"/>
<feature type="binding site" evidence="6">
    <location>
        <position position="234"/>
    </location>
    <ligand>
        <name>AMP</name>
        <dbReference type="ChEBI" id="CHEBI:456215"/>
    </ligand>
</feature>
<evidence type="ECO:0000256" key="1">
    <source>
        <dbReference type="ARBA" id="ARBA00022741"/>
    </source>
</evidence>
<gene>
    <name evidence="6" type="primary">nnrD</name>
    <name evidence="8" type="ORF">COT44_02790</name>
</gene>
<reference evidence="9" key="1">
    <citation type="submission" date="2017-09" db="EMBL/GenBank/DDBJ databases">
        <title>Depth-based differentiation of microbial function through sediment-hosted aquifers and enrichment of novel symbionts in the deep terrestrial subsurface.</title>
        <authorList>
            <person name="Probst A.J."/>
            <person name="Ladd B."/>
            <person name="Jarett J.K."/>
            <person name="Geller-Mcgrath D.E."/>
            <person name="Sieber C.M.K."/>
            <person name="Emerson J.B."/>
            <person name="Anantharaman K."/>
            <person name="Thomas B.C."/>
            <person name="Malmstrom R."/>
            <person name="Stieglmeier M."/>
            <person name="Klingl A."/>
            <person name="Woyke T."/>
            <person name="Ryan C.M."/>
            <person name="Banfield J.F."/>
        </authorList>
    </citation>
    <scope>NUCLEOTIDE SEQUENCE [LARGE SCALE GENOMIC DNA]</scope>
</reference>
<dbReference type="CDD" id="cd01171">
    <property type="entry name" value="YXKO-related"/>
    <property type="match status" value="1"/>
</dbReference>
<comment type="catalytic activity">
    <reaction evidence="6">
        <text>(6S)-NADPHX + ADP = AMP + phosphate + NADPH + H(+)</text>
        <dbReference type="Rhea" id="RHEA:32235"/>
        <dbReference type="ChEBI" id="CHEBI:15378"/>
        <dbReference type="ChEBI" id="CHEBI:43474"/>
        <dbReference type="ChEBI" id="CHEBI:57783"/>
        <dbReference type="ChEBI" id="CHEBI:64076"/>
        <dbReference type="ChEBI" id="CHEBI:456215"/>
        <dbReference type="ChEBI" id="CHEBI:456216"/>
        <dbReference type="EC" id="4.2.1.136"/>
    </reaction>
</comment>
<dbReference type="GO" id="GO:0005524">
    <property type="term" value="F:ATP binding"/>
    <property type="evidence" value="ECO:0007669"/>
    <property type="project" value="UniProtKB-KW"/>
</dbReference>
<dbReference type="GO" id="GO:0046496">
    <property type="term" value="P:nicotinamide nucleotide metabolic process"/>
    <property type="evidence" value="ECO:0007669"/>
    <property type="project" value="UniProtKB-UniRule"/>
</dbReference>
<comment type="function">
    <text evidence="6">Catalyzes the dehydration of the S-form of NAD(P)HX at the expense of ADP, which is converted to AMP. Together with NAD(P)HX epimerase, which catalyzes the epimerization of the S- and R-forms, the enzyme allows the repair of both epimers of NAD(P)HX, a damaged form of NAD(P)H that is a result of enzymatic or heat-dependent hydration.</text>
</comment>
<dbReference type="PANTHER" id="PTHR12592:SF0">
    <property type="entry name" value="ATP-DEPENDENT (S)-NAD(P)H-HYDRATE DEHYDRATASE"/>
    <property type="match status" value="1"/>
</dbReference>
<keyword evidence="4 6" id="KW-0520">NAD</keyword>
<sequence>MKEFIESDLKDLYRPNSNSSKTENGQVTIIGGSSLFHGAPIAALKVASRVVDMVFFSSPEPAVGEVASQLKSQLTSFIWVPWNEAEEYIKKSNAILIGPGFLRYHKEAGSGMPLQGKRDAGNNCDSACRLTKQITESLFEKFPDKQWVIDAGSLQTMNVNSIPKEAILTPNKKEFRMLFGEYGEDEGIEGKVQEMAKKYNCIIVYKTPETIVCSPDECVLVKGGNAGLTKGNTGDVVAGLTAALAAQNEPFFAACAASWIVKKAADELYEKVGFAYNSEDLILEIPEVLGKYFS</sequence>
<keyword evidence="1 6" id="KW-0547">Nucleotide-binding</keyword>
<dbReference type="Proteomes" id="UP000228996">
    <property type="component" value="Unassembled WGS sequence"/>
</dbReference>
<dbReference type="InterPro" id="IPR029056">
    <property type="entry name" value="Ribokinase-like"/>
</dbReference>
<dbReference type="PROSITE" id="PS51383">
    <property type="entry name" value="YJEF_C_3"/>
    <property type="match status" value="1"/>
</dbReference>
<name>A0A2M6XD05_9BACT</name>
<dbReference type="Pfam" id="PF01256">
    <property type="entry name" value="Carb_kinase"/>
    <property type="match status" value="1"/>
</dbReference>
<evidence type="ECO:0000313" key="9">
    <source>
        <dbReference type="Proteomes" id="UP000228996"/>
    </source>
</evidence>
<comment type="subunit">
    <text evidence="6">Homotetramer.</text>
</comment>
<dbReference type="Gene3D" id="3.40.1190.20">
    <property type="match status" value="1"/>
</dbReference>
<dbReference type="HAMAP" id="MF_01965">
    <property type="entry name" value="NADHX_dehydratase"/>
    <property type="match status" value="1"/>
</dbReference>
<feature type="binding site" evidence="6">
    <location>
        <position position="39"/>
    </location>
    <ligand>
        <name>(6S)-NADPHX</name>
        <dbReference type="ChEBI" id="CHEBI:64076"/>
    </ligand>
</feature>
<dbReference type="PANTHER" id="PTHR12592">
    <property type="entry name" value="ATP-DEPENDENT (S)-NAD(P)H-HYDRATE DEHYDRATASE FAMILY MEMBER"/>
    <property type="match status" value="1"/>
</dbReference>
<organism evidence="8 9">
    <name type="scientific">Candidatus Shapirobacteria bacterium CG08_land_8_20_14_0_20_39_18</name>
    <dbReference type="NCBI Taxonomy" id="1974883"/>
    <lineage>
        <taxon>Bacteria</taxon>
        <taxon>Candidatus Shapironibacteriota</taxon>
    </lineage>
</organism>
<comment type="cofactor">
    <cofactor evidence="6">
        <name>Mg(2+)</name>
        <dbReference type="ChEBI" id="CHEBI:18420"/>
    </cofactor>
</comment>
<evidence type="ECO:0000259" key="7">
    <source>
        <dbReference type="PROSITE" id="PS51383"/>
    </source>
</evidence>
<proteinExistence type="inferred from homology"/>
<feature type="binding site" evidence="6">
    <location>
        <position position="235"/>
    </location>
    <ligand>
        <name>(6S)-NADPHX</name>
        <dbReference type="ChEBI" id="CHEBI:64076"/>
    </ligand>
</feature>
<feature type="domain" description="YjeF C-terminal" evidence="7">
    <location>
        <begin position="4"/>
        <end position="292"/>
    </location>
</feature>
<dbReference type="AlphaFoldDB" id="A0A2M6XD05"/>
<dbReference type="NCBIfam" id="TIGR00196">
    <property type="entry name" value="yjeF_cterm"/>
    <property type="match status" value="1"/>
</dbReference>
<protein>
    <recommendedName>
        <fullName evidence="6">ADP-dependent (S)-NAD(P)H-hydrate dehydratase</fullName>
        <ecNumber evidence="6">4.2.1.136</ecNumber>
    </recommendedName>
    <alternativeName>
        <fullName evidence="6">ADP-dependent NAD(P)HX dehydratase</fullName>
    </alternativeName>
</protein>
<feature type="binding site" evidence="6">
    <location>
        <position position="100"/>
    </location>
    <ligand>
        <name>(6S)-NADPHX</name>
        <dbReference type="ChEBI" id="CHEBI:64076"/>
    </ligand>
</feature>
<evidence type="ECO:0000256" key="4">
    <source>
        <dbReference type="ARBA" id="ARBA00023027"/>
    </source>
</evidence>
<feature type="binding site" evidence="6">
    <location>
        <begin position="206"/>
        <end position="210"/>
    </location>
    <ligand>
        <name>AMP</name>
        <dbReference type="ChEBI" id="CHEBI:456215"/>
    </ligand>
</feature>
<keyword evidence="2 6" id="KW-0067">ATP-binding</keyword>
<accession>A0A2M6XD05</accession>
<dbReference type="GO" id="GO:0052855">
    <property type="term" value="F:ADP-dependent NAD(P)H-hydrate dehydratase activity"/>
    <property type="evidence" value="ECO:0007669"/>
    <property type="project" value="UniProtKB-UniRule"/>
</dbReference>
<comment type="catalytic activity">
    <reaction evidence="6">
        <text>(6S)-NADHX + ADP = AMP + phosphate + NADH + H(+)</text>
        <dbReference type="Rhea" id="RHEA:32223"/>
        <dbReference type="ChEBI" id="CHEBI:15378"/>
        <dbReference type="ChEBI" id="CHEBI:43474"/>
        <dbReference type="ChEBI" id="CHEBI:57945"/>
        <dbReference type="ChEBI" id="CHEBI:64074"/>
        <dbReference type="ChEBI" id="CHEBI:456215"/>
        <dbReference type="ChEBI" id="CHEBI:456216"/>
        <dbReference type="EC" id="4.2.1.136"/>
    </reaction>
</comment>
<evidence type="ECO:0000256" key="2">
    <source>
        <dbReference type="ARBA" id="ARBA00022840"/>
    </source>
</evidence>
<dbReference type="EMBL" id="PEYO01000016">
    <property type="protein sequence ID" value="PIU03529.1"/>
    <property type="molecule type" value="Genomic_DNA"/>
</dbReference>
<evidence type="ECO:0000313" key="8">
    <source>
        <dbReference type="EMBL" id="PIU03529.1"/>
    </source>
</evidence>
<dbReference type="InterPro" id="IPR000631">
    <property type="entry name" value="CARKD"/>
</dbReference>
<dbReference type="SUPFAM" id="SSF53613">
    <property type="entry name" value="Ribokinase-like"/>
    <property type="match status" value="1"/>
</dbReference>